<evidence type="ECO:0000256" key="1">
    <source>
        <dbReference type="SAM" id="MobiDB-lite"/>
    </source>
</evidence>
<accession>I0HT12</accession>
<dbReference type="RefSeq" id="WP_014429010.1">
    <property type="nucleotide sequence ID" value="NC_017075.1"/>
</dbReference>
<evidence type="ECO:0008006" key="5">
    <source>
        <dbReference type="Google" id="ProtNLM"/>
    </source>
</evidence>
<dbReference type="EMBL" id="AP012320">
    <property type="protein sequence ID" value="BAL96149.1"/>
    <property type="molecule type" value="Genomic_DNA"/>
</dbReference>
<feature type="compositionally biased region" description="Basic and acidic residues" evidence="1">
    <location>
        <begin position="121"/>
        <end position="135"/>
    </location>
</feature>
<dbReference type="Pfam" id="PF11304">
    <property type="entry name" value="DUF3106"/>
    <property type="match status" value="1"/>
</dbReference>
<dbReference type="KEGG" id="rge:RGE_28100"/>
<dbReference type="eggNOG" id="ENOG5032YRY">
    <property type="taxonomic scope" value="Bacteria"/>
</dbReference>
<feature type="chain" id="PRO_5003629215" description="Transmembrane protein" evidence="2">
    <location>
        <begin position="26"/>
        <end position="236"/>
    </location>
</feature>
<dbReference type="Proteomes" id="UP000007883">
    <property type="component" value="Chromosome"/>
</dbReference>
<feature type="compositionally biased region" description="Polar residues" evidence="1">
    <location>
        <begin position="184"/>
        <end position="196"/>
    </location>
</feature>
<keyword evidence="2" id="KW-0732">Signal</keyword>
<evidence type="ECO:0000256" key="2">
    <source>
        <dbReference type="SAM" id="SignalP"/>
    </source>
</evidence>
<feature type="region of interest" description="Disordered" evidence="1">
    <location>
        <begin position="184"/>
        <end position="236"/>
    </location>
</feature>
<keyword evidence="4" id="KW-1185">Reference proteome</keyword>
<proteinExistence type="predicted"/>
<dbReference type="PATRIC" id="fig|983917.3.peg.2740"/>
<sequence>MSFRPAVIAAVVIAAVFATAAPVFAAESGPTWAQLSAAQRRALAPLQQDWPNLDATGKERWLSVAARFPKLSQAERQRVQERMAAWTQMTPSDRAQARLQFQQARQFSPEDRQARWEAYKALPDDQRKQLAERAKPPKRAASRVRDDEDDDDGKPKRNIVATPRPQAPKAVAPAVIQAAPGATTTLITSQPSSPAHHQSGMPKIIATDGFVNPVTLLPRRGPQGAAVRSQAASEPR</sequence>
<dbReference type="HOGENOM" id="CLU_085707_1_0_4"/>
<protein>
    <recommendedName>
        <fullName evidence="5">Transmembrane protein</fullName>
    </recommendedName>
</protein>
<dbReference type="AlphaFoldDB" id="I0HT12"/>
<dbReference type="InterPro" id="IPR021455">
    <property type="entry name" value="DUF3106"/>
</dbReference>
<evidence type="ECO:0000313" key="4">
    <source>
        <dbReference type="Proteomes" id="UP000007883"/>
    </source>
</evidence>
<organism evidence="3 4">
    <name type="scientific">Rubrivivax gelatinosus (strain NBRC 100245 / IL144)</name>
    <dbReference type="NCBI Taxonomy" id="983917"/>
    <lineage>
        <taxon>Bacteria</taxon>
        <taxon>Pseudomonadati</taxon>
        <taxon>Pseudomonadota</taxon>
        <taxon>Betaproteobacteria</taxon>
        <taxon>Burkholderiales</taxon>
        <taxon>Sphaerotilaceae</taxon>
        <taxon>Rubrivivax</taxon>
    </lineage>
</organism>
<name>I0HT12_RUBGI</name>
<reference evidence="3 4" key="1">
    <citation type="journal article" date="2012" name="J. Bacteriol.">
        <title>Complete genome sequence of phototrophic betaproteobacterium Rubrivivax gelatinosus IL144.</title>
        <authorList>
            <person name="Nagashima S."/>
            <person name="Kamimura A."/>
            <person name="Shimizu T."/>
            <person name="Nakamura-isaki S."/>
            <person name="Aono E."/>
            <person name="Sakamoto K."/>
            <person name="Ichikawa N."/>
            <person name="Nakazawa H."/>
            <person name="Sekine M."/>
            <person name="Yamazaki S."/>
            <person name="Fujita N."/>
            <person name="Shimada K."/>
            <person name="Hanada S."/>
            <person name="Nagashima K.V.P."/>
        </authorList>
    </citation>
    <scope>NUCLEOTIDE SEQUENCE [LARGE SCALE GENOMIC DNA]</scope>
    <source>
        <strain evidence="4">NBRC 100245 / IL144</strain>
    </source>
</reference>
<gene>
    <name evidence="3" type="ordered locus">RGE_28100</name>
</gene>
<feature type="signal peptide" evidence="2">
    <location>
        <begin position="1"/>
        <end position="25"/>
    </location>
</feature>
<dbReference type="STRING" id="983917.RGE_28100"/>
<evidence type="ECO:0000313" key="3">
    <source>
        <dbReference type="EMBL" id="BAL96149.1"/>
    </source>
</evidence>
<feature type="region of interest" description="Disordered" evidence="1">
    <location>
        <begin position="121"/>
        <end position="170"/>
    </location>
</feature>